<dbReference type="InterPro" id="IPR044712">
    <property type="entry name" value="SLC25A32-like"/>
</dbReference>
<feature type="transmembrane region" description="Helical" evidence="10">
    <location>
        <begin position="108"/>
        <end position="129"/>
    </location>
</feature>
<evidence type="ECO:0000256" key="5">
    <source>
        <dbReference type="ARBA" id="ARBA00022737"/>
    </source>
</evidence>
<dbReference type="PANTHER" id="PTHR45683">
    <property type="entry name" value="MITOCHONDRIAL NICOTINAMIDE ADENINE DINUCLEOTIDE TRANSPORTER 1-RELATED-RELATED"/>
    <property type="match status" value="1"/>
</dbReference>
<keyword evidence="7 8" id="KW-0472">Membrane</keyword>
<comment type="subcellular location">
    <subcellularLocation>
        <location evidence="1">Membrane</location>
        <topology evidence="1">Multi-pass membrane protein</topology>
    </subcellularLocation>
</comment>
<sequence>MAPLRRRLDDEVVNAVLSGGIAGAVTAAVMCPLDVLKTRQQVPDGLQYKGLAAGLLRILRNEGVRGLYKGLTPTLVALIPSWAVYFTVYERLKSLLSAHSRGPSPGVHMASAAGAGAATVVATNPLWVVKTRLVTQDMAASHRWLPKARYRGMLDALLRIRREEGSAALYSGLAPSIFGILHVVVQFPIYEHIKATLARRDGGGVGNLHPLQLLAAASLSKMIASTATYPHEVIRTQMHVKGLGPVQGLLRETRAILVSDGIRGLYRGCGVNLVRTVPAAALTFTCYELMSRALRAAGGGRGPGGGDDP</sequence>
<evidence type="ECO:0000256" key="3">
    <source>
        <dbReference type="ARBA" id="ARBA00022448"/>
    </source>
</evidence>
<accession>A0A8S1IYG1</accession>
<dbReference type="OrthoDB" id="10266426at2759"/>
<name>A0A8S1IYG1_9CHLO</name>
<evidence type="ECO:0000256" key="7">
    <source>
        <dbReference type="ARBA" id="ARBA00023136"/>
    </source>
</evidence>
<dbReference type="PRINTS" id="PR00926">
    <property type="entry name" value="MITOCARRIER"/>
</dbReference>
<evidence type="ECO:0008006" key="13">
    <source>
        <dbReference type="Google" id="ProtNLM"/>
    </source>
</evidence>
<feature type="repeat" description="Solcar" evidence="8">
    <location>
        <begin position="103"/>
        <end position="196"/>
    </location>
</feature>
<dbReference type="Gene3D" id="1.50.40.10">
    <property type="entry name" value="Mitochondrial carrier domain"/>
    <property type="match status" value="1"/>
</dbReference>
<feature type="repeat" description="Solcar" evidence="8">
    <location>
        <begin position="208"/>
        <end position="293"/>
    </location>
</feature>
<dbReference type="PROSITE" id="PS50920">
    <property type="entry name" value="SOLCAR"/>
    <property type="match status" value="3"/>
</dbReference>
<evidence type="ECO:0000256" key="2">
    <source>
        <dbReference type="ARBA" id="ARBA00006375"/>
    </source>
</evidence>
<dbReference type="EMBL" id="CAJHUC010001239">
    <property type="protein sequence ID" value="CAD7700365.1"/>
    <property type="molecule type" value="Genomic_DNA"/>
</dbReference>
<protein>
    <recommendedName>
        <fullName evidence="13">Mitochondrial carrier protein</fullName>
    </recommendedName>
</protein>
<dbReference type="GO" id="GO:0015215">
    <property type="term" value="F:nucleotide transmembrane transporter activity"/>
    <property type="evidence" value="ECO:0007669"/>
    <property type="project" value="UniProtKB-ARBA"/>
</dbReference>
<dbReference type="InterPro" id="IPR018108">
    <property type="entry name" value="MCP_transmembrane"/>
</dbReference>
<feature type="transmembrane region" description="Helical" evidence="10">
    <location>
        <begin position="67"/>
        <end position="88"/>
    </location>
</feature>
<dbReference type="SUPFAM" id="SSF103506">
    <property type="entry name" value="Mitochondrial carrier"/>
    <property type="match status" value="1"/>
</dbReference>
<evidence type="ECO:0000313" key="12">
    <source>
        <dbReference type="Proteomes" id="UP000708148"/>
    </source>
</evidence>
<evidence type="ECO:0000256" key="4">
    <source>
        <dbReference type="ARBA" id="ARBA00022692"/>
    </source>
</evidence>
<evidence type="ECO:0000256" key="6">
    <source>
        <dbReference type="ARBA" id="ARBA00022989"/>
    </source>
</evidence>
<dbReference type="AlphaFoldDB" id="A0A8S1IYG1"/>
<evidence type="ECO:0000313" key="11">
    <source>
        <dbReference type="EMBL" id="CAD7700365.1"/>
    </source>
</evidence>
<reference evidence="11" key="1">
    <citation type="submission" date="2020-12" db="EMBL/GenBank/DDBJ databases">
        <authorList>
            <person name="Iha C."/>
        </authorList>
    </citation>
    <scope>NUCLEOTIDE SEQUENCE</scope>
</reference>
<dbReference type="Proteomes" id="UP000708148">
    <property type="component" value="Unassembled WGS sequence"/>
</dbReference>
<keyword evidence="4 8" id="KW-0812">Transmembrane</keyword>
<organism evidence="11 12">
    <name type="scientific">Ostreobium quekettii</name>
    <dbReference type="NCBI Taxonomy" id="121088"/>
    <lineage>
        <taxon>Eukaryota</taxon>
        <taxon>Viridiplantae</taxon>
        <taxon>Chlorophyta</taxon>
        <taxon>core chlorophytes</taxon>
        <taxon>Ulvophyceae</taxon>
        <taxon>TCBD clade</taxon>
        <taxon>Bryopsidales</taxon>
        <taxon>Ostreobineae</taxon>
        <taxon>Ostreobiaceae</taxon>
        <taxon>Ostreobium</taxon>
    </lineage>
</organism>
<evidence type="ECO:0000256" key="8">
    <source>
        <dbReference type="PROSITE-ProRule" id="PRU00282"/>
    </source>
</evidence>
<feature type="transmembrane region" description="Helical" evidence="10">
    <location>
        <begin position="167"/>
        <end position="190"/>
    </location>
</feature>
<keyword evidence="6 10" id="KW-1133">Transmembrane helix</keyword>
<dbReference type="FunFam" id="1.50.40.10:FF:000075">
    <property type="entry name" value="Nicotinamide adenine dinucleotide transporter 2, mitochondrial"/>
    <property type="match status" value="1"/>
</dbReference>
<evidence type="ECO:0000256" key="1">
    <source>
        <dbReference type="ARBA" id="ARBA00004141"/>
    </source>
</evidence>
<evidence type="ECO:0000256" key="9">
    <source>
        <dbReference type="RuleBase" id="RU000488"/>
    </source>
</evidence>
<comment type="similarity">
    <text evidence="2 9">Belongs to the mitochondrial carrier (TC 2.A.29) family.</text>
</comment>
<gene>
    <name evidence="11" type="ORF">OSTQU699_LOCUS5724</name>
</gene>
<comment type="caution">
    <text evidence="11">The sequence shown here is derived from an EMBL/GenBank/DDBJ whole genome shotgun (WGS) entry which is preliminary data.</text>
</comment>
<proteinExistence type="inferred from homology"/>
<keyword evidence="5" id="KW-0677">Repeat</keyword>
<feature type="repeat" description="Solcar" evidence="8">
    <location>
        <begin position="10"/>
        <end position="95"/>
    </location>
</feature>
<dbReference type="Pfam" id="PF00153">
    <property type="entry name" value="Mito_carr"/>
    <property type="match status" value="3"/>
</dbReference>
<keyword evidence="3 9" id="KW-0813">Transport</keyword>
<dbReference type="InterPro" id="IPR023395">
    <property type="entry name" value="MCP_dom_sf"/>
</dbReference>
<keyword evidence="12" id="KW-1185">Reference proteome</keyword>
<evidence type="ECO:0000256" key="10">
    <source>
        <dbReference type="SAM" id="Phobius"/>
    </source>
</evidence>
<dbReference type="InterPro" id="IPR002067">
    <property type="entry name" value="MCP"/>
</dbReference>
<dbReference type="GO" id="GO:0016020">
    <property type="term" value="C:membrane"/>
    <property type="evidence" value="ECO:0007669"/>
    <property type="project" value="UniProtKB-SubCell"/>
</dbReference>